<evidence type="ECO:0000256" key="3">
    <source>
        <dbReference type="ARBA" id="ARBA00022475"/>
    </source>
</evidence>
<comment type="subcellular location">
    <subcellularLocation>
        <location evidence="1">Cell inner membrane</location>
    </subcellularLocation>
</comment>
<organism evidence="10 11">
    <name type="scientific">Pseudomonas kilonensis</name>
    <dbReference type="NCBI Taxonomy" id="132476"/>
    <lineage>
        <taxon>Bacteria</taxon>
        <taxon>Pseudomonadati</taxon>
        <taxon>Pseudomonadota</taxon>
        <taxon>Gammaproteobacteria</taxon>
        <taxon>Pseudomonadales</taxon>
        <taxon>Pseudomonadaceae</taxon>
        <taxon>Pseudomonas</taxon>
    </lineage>
</organism>
<evidence type="ECO:0000313" key="11">
    <source>
        <dbReference type="Proteomes" id="UP000033662"/>
    </source>
</evidence>
<keyword evidence="2" id="KW-0813">Transport</keyword>
<keyword evidence="3" id="KW-1003">Cell membrane</keyword>
<dbReference type="OrthoDB" id="6897895at2"/>
<evidence type="ECO:0000256" key="7">
    <source>
        <dbReference type="ARBA" id="ARBA00022989"/>
    </source>
</evidence>
<dbReference type="EMBL" id="JZXC01000029">
    <property type="protein sequence ID" value="KKA05228.1"/>
    <property type="molecule type" value="Genomic_DNA"/>
</dbReference>
<dbReference type="InterPro" id="IPR024961">
    <property type="entry name" value="T2SS_GspC_N"/>
</dbReference>
<evidence type="ECO:0000259" key="9">
    <source>
        <dbReference type="Pfam" id="PF11356"/>
    </source>
</evidence>
<gene>
    <name evidence="10" type="ORF">VP02_23975</name>
</gene>
<keyword evidence="8" id="KW-0472">Membrane</keyword>
<keyword evidence="4" id="KW-0997">Cell inner membrane</keyword>
<dbReference type="PATRIC" id="fig|132476.4.peg.3490"/>
<name>A0A0F4XJ34_9PSED</name>
<dbReference type="Gene3D" id="2.30.30.830">
    <property type="match status" value="1"/>
</dbReference>
<reference evidence="10 11" key="1">
    <citation type="submission" date="2015-03" db="EMBL/GenBank/DDBJ databases">
        <title>Pseudomonas fluorescens 1855-344 Genome sequencing and assembly.</title>
        <authorList>
            <person name="Eng W.W.H."/>
            <person name="Gan H.M."/>
            <person name="Savka M.A."/>
        </authorList>
    </citation>
    <scope>NUCLEOTIDE SEQUENCE [LARGE SCALE GENOMIC DNA]</scope>
    <source>
        <strain evidence="10 11">1855-344</strain>
    </source>
</reference>
<dbReference type="Pfam" id="PF11356">
    <property type="entry name" value="T2SSC"/>
    <property type="match status" value="1"/>
</dbReference>
<comment type="caution">
    <text evidence="10">The sequence shown here is derived from an EMBL/GenBank/DDBJ whole genome shotgun (WGS) entry which is preliminary data.</text>
</comment>
<evidence type="ECO:0000256" key="8">
    <source>
        <dbReference type="ARBA" id="ARBA00023136"/>
    </source>
</evidence>
<evidence type="ECO:0000256" key="4">
    <source>
        <dbReference type="ARBA" id="ARBA00022519"/>
    </source>
</evidence>
<protein>
    <recommendedName>
        <fullName evidence="9">Type II secretion system protein GspC N-terminal domain-containing protein</fullName>
    </recommendedName>
</protein>
<keyword evidence="6" id="KW-0653">Protein transport</keyword>
<proteinExistence type="predicted"/>
<evidence type="ECO:0000256" key="2">
    <source>
        <dbReference type="ARBA" id="ARBA00022448"/>
    </source>
</evidence>
<sequence length="175" mass="18999">MSLSFRGGSRLPKLLLVLLPLLYGIFLAGQEWRFRQALGRDVPVLSNPPVAPVRDVPNVQAVATVLGLAPEGADAPSAEPITLQASFVADQGLSRALLADAAGPRIYQVGERLPGGSVLRRVEASHVMLWRNGREERLALQHAVRPLLRRLEPEDGRHAALHSSQYLRPVAGQSE</sequence>
<dbReference type="GO" id="GO:0005886">
    <property type="term" value="C:plasma membrane"/>
    <property type="evidence" value="ECO:0007669"/>
    <property type="project" value="UniProtKB-SubCell"/>
</dbReference>
<dbReference type="GO" id="GO:0015031">
    <property type="term" value="P:protein transport"/>
    <property type="evidence" value="ECO:0007669"/>
    <property type="project" value="UniProtKB-KW"/>
</dbReference>
<evidence type="ECO:0000313" key="10">
    <source>
        <dbReference type="EMBL" id="KKA05228.1"/>
    </source>
</evidence>
<feature type="domain" description="Type II secretion system protein GspC N-terminal" evidence="9">
    <location>
        <begin position="80"/>
        <end position="140"/>
    </location>
</feature>
<keyword evidence="7" id="KW-1133">Transmembrane helix</keyword>
<evidence type="ECO:0000256" key="5">
    <source>
        <dbReference type="ARBA" id="ARBA00022692"/>
    </source>
</evidence>
<keyword evidence="5" id="KW-0812">Transmembrane</keyword>
<dbReference type="Proteomes" id="UP000033662">
    <property type="component" value="Unassembled WGS sequence"/>
</dbReference>
<dbReference type="AlphaFoldDB" id="A0A0F4XJ34"/>
<accession>A0A0F4XJ34</accession>
<evidence type="ECO:0000256" key="1">
    <source>
        <dbReference type="ARBA" id="ARBA00004533"/>
    </source>
</evidence>
<evidence type="ECO:0000256" key="6">
    <source>
        <dbReference type="ARBA" id="ARBA00022927"/>
    </source>
</evidence>